<reference evidence="1 2" key="1">
    <citation type="submission" date="2023-05" db="EMBL/GenBank/DDBJ databases">
        <title>Streptantibioticus silvisoli sp. nov., acidotolerant actinomycetes 1 from pine litter.</title>
        <authorList>
            <person name="Swiecimska M."/>
            <person name="Golinska P."/>
            <person name="Sangal V."/>
            <person name="Wachnowicz B."/>
            <person name="Goodfellow M."/>
        </authorList>
    </citation>
    <scope>NUCLEOTIDE SEQUENCE [LARGE SCALE GENOMIC DNA]</scope>
    <source>
        <strain evidence="1 2">DSM 42109</strain>
    </source>
</reference>
<proteinExistence type="predicted"/>
<gene>
    <name evidence="1" type="ORF">NMN56_022530</name>
</gene>
<sequence>MITPTKGVAPDRALLAVGARVLPLLDEPRSVTRVWALFREREAARGARTRVSFEWFTLTLDLLYALGLVDLRRGLLVAVRAEEEDGDAA</sequence>
<dbReference type="EMBL" id="JANCPR020000022">
    <property type="protein sequence ID" value="MDJ1134686.1"/>
    <property type="molecule type" value="Genomic_DNA"/>
</dbReference>
<dbReference type="RefSeq" id="WP_274040903.1">
    <property type="nucleotide sequence ID" value="NZ_JANCPR020000022.1"/>
</dbReference>
<keyword evidence="2" id="KW-1185">Reference proteome</keyword>
<dbReference type="InterPro" id="IPR046897">
    <property type="entry name" value="ABC-3C_MC6"/>
</dbReference>
<protein>
    <submittedName>
        <fullName evidence="1">Uncharacterized protein</fullName>
    </submittedName>
</protein>
<name>A0ABT7A058_9ACTN</name>
<accession>A0ABT7A058</accession>
<dbReference type="Pfam" id="PF20293">
    <property type="entry name" value="MC6"/>
    <property type="match status" value="1"/>
</dbReference>
<organism evidence="1 2">
    <name type="scientific">Streptomyces iconiensis</name>
    <dbReference type="NCBI Taxonomy" id="1384038"/>
    <lineage>
        <taxon>Bacteria</taxon>
        <taxon>Bacillati</taxon>
        <taxon>Actinomycetota</taxon>
        <taxon>Actinomycetes</taxon>
        <taxon>Kitasatosporales</taxon>
        <taxon>Streptomycetaceae</taxon>
        <taxon>Streptomyces</taxon>
    </lineage>
</organism>
<evidence type="ECO:0000313" key="1">
    <source>
        <dbReference type="EMBL" id="MDJ1134686.1"/>
    </source>
</evidence>
<dbReference type="Proteomes" id="UP001214441">
    <property type="component" value="Unassembled WGS sequence"/>
</dbReference>
<comment type="caution">
    <text evidence="1">The sequence shown here is derived from an EMBL/GenBank/DDBJ whole genome shotgun (WGS) entry which is preliminary data.</text>
</comment>
<evidence type="ECO:0000313" key="2">
    <source>
        <dbReference type="Proteomes" id="UP001214441"/>
    </source>
</evidence>